<dbReference type="GO" id="GO:0006655">
    <property type="term" value="P:phosphatidylglycerol biosynthetic process"/>
    <property type="evidence" value="ECO:0007669"/>
    <property type="project" value="UniProtKB-UniPathway"/>
</dbReference>
<evidence type="ECO:0000256" key="1">
    <source>
        <dbReference type="ARBA" id="ARBA00003973"/>
    </source>
</evidence>
<comment type="similarity">
    <text evidence="4 17">Belongs to the CDP-alcohol phosphatidyltransferase class-I family.</text>
</comment>
<evidence type="ECO:0000256" key="13">
    <source>
        <dbReference type="ARBA" id="ARBA00023209"/>
    </source>
</evidence>
<evidence type="ECO:0000256" key="2">
    <source>
        <dbReference type="ARBA" id="ARBA00004141"/>
    </source>
</evidence>
<keyword evidence="13" id="KW-0594">Phospholipid biosynthesis</keyword>
<dbReference type="RefSeq" id="WP_006566937.1">
    <property type="nucleotide sequence ID" value="NZ_BAABZP010000002.1"/>
</dbReference>
<dbReference type="GO" id="GO:0008444">
    <property type="term" value="F:CDP-diacylglycerol-glycerol-3-phosphate 3-phosphatidyltransferase activity"/>
    <property type="evidence" value="ECO:0007669"/>
    <property type="project" value="UniProtKB-EC"/>
</dbReference>
<evidence type="ECO:0000256" key="10">
    <source>
        <dbReference type="ARBA" id="ARBA00022989"/>
    </source>
</evidence>
<dbReference type="InterPro" id="IPR048254">
    <property type="entry name" value="CDP_ALCOHOL_P_TRANSF_CS"/>
</dbReference>
<reference evidence="18" key="1">
    <citation type="submission" date="2019-11" db="EMBL/GenBank/DDBJ databases">
        <authorList>
            <person name="Feng L."/>
        </authorList>
    </citation>
    <scope>NUCLEOTIDE SEQUENCE</scope>
    <source>
        <strain evidence="18">AcaccaeLFYP115</strain>
    </source>
</reference>
<evidence type="ECO:0000256" key="4">
    <source>
        <dbReference type="ARBA" id="ARBA00010441"/>
    </source>
</evidence>
<evidence type="ECO:0000256" key="6">
    <source>
        <dbReference type="ARBA" id="ARBA00014944"/>
    </source>
</evidence>
<dbReference type="InterPro" id="IPR000462">
    <property type="entry name" value="CDP-OH_P_trans"/>
</dbReference>
<evidence type="ECO:0000256" key="5">
    <source>
        <dbReference type="ARBA" id="ARBA00013170"/>
    </source>
</evidence>
<evidence type="ECO:0000256" key="16">
    <source>
        <dbReference type="ARBA" id="ARBA00048586"/>
    </source>
</evidence>
<keyword evidence="14" id="KW-1208">Phospholipid metabolism</keyword>
<dbReference type="UniPathway" id="UPA00084">
    <property type="reaction ID" value="UER00503"/>
</dbReference>
<dbReference type="EMBL" id="CACRSQ010000003">
    <property type="protein sequence ID" value="VYT01005.1"/>
    <property type="molecule type" value="Genomic_DNA"/>
</dbReference>
<dbReference type="PIRSF" id="PIRSF000847">
    <property type="entry name" value="Phos_ph_gly_syn"/>
    <property type="match status" value="1"/>
</dbReference>
<comment type="pathway">
    <text evidence="3">Phospholipid metabolism; phosphatidylglycerol biosynthesis; phosphatidylglycerol from CDP-diacylglycerol: step 1/2.</text>
</comment>
<evidence type="ECO:0000256" key="3">
    <source>
        <dbReference type="ARBA" id="ARBA00005042"/>
    </source>
</evidence>
<accession>A0A6N2T5X0</accession>
<dbReference type="Gene3D" id="1.20.120.1760">
    <property type="match status" value="1"/>
</dbReference>
<comment type="function">
    <text evidence="1">This protein catalyzes the committed step to the synthesis of the acidic phospholipids.</text>
</comment>
<name>A0A6N2T5X0_9FIRM</name>
<keyword evidence="8 17" id="KW-0808">Transferase</keyword>
<dbReference type="InterPro" id="IPR043130">
    <property type="entry name" value="CDP-OH_PTrfase_TM_dom"/>
</dbReference>
<comment type="catalytic activity">
    <reaction evidence="16">
        <text>a CDP-1,2-diacyl-sn-glycerol + sn-glycerol 3-phosphate = a 1,2-diacyl-sn-glycero-3-phospho-(1'-sn-glycero-3'-phosphate) + CMP + H(+)</text>
        <dbReference type="Rhea" id="RHEA:12593"/>
        <dbReference type="ChEBI" id="CHEBI:15378"/>
        <dbReference type="ChEBI" id="CHEBI:57597"/>
        <dbReference type="ChEBI" id="CHEBI:58332"/>
        <dbReference type="ChEBI" id="CHEBI:60110"/>
        <dbReference type="ChEBI" id="CHEBI:60377"/>
        <dbReference type="EC" id="2.7.8.5"/>
    </reaction>
</comment>
<dbReference type="PROSITE" id="PS00379">
    <property type="entry name" value="CDP_ALCOHOL_P_TRANSF"/>
    <property type="match status" value="1"/>
</dbReference>
<dbReference type="EC" id="2.7.8.5" evidence="5"/>
<evidence type="ECO:0000256" key="8">
    <source>
        <dbReference type="ARBA" id="ARBA00022679"/>
    </source>
</evidence>
<sequence>MTIRKKELFTIPNLMGYFRILLIPIFMYIYLNAQSVTDTCRALFILILSGITDFFDGIAARKLHQVTQLGKALDPVADKLTLGAVIFCLIRTIPGIQYLFAVFAVKELYMLAGNLISMRFHGKKLDGAAFIGKASTMITYWCLAFFLLFPHMPRLLQLILMMLCGGMMIAAGLYYLPTFYHFIKGD</sequence>
<proteinExistence type="inferred from homology"/>
<dbReference type="GO" id="GO:0016020">
    <property type="term" value="C:membrane"/>
    <property type="evidence" value="ECO:0007669"/>
    <property type="project" value="UniProtKB-SubCell"/>
</dbReference>
<evidence type="ECO:0000256" key="7">
    <source>
        <dbReference type="ARBA" id="ARBA00022516"/>
    </source>
</evidence>
<keyword evidence="9" id="KW-0812">Transmembrane</keyword>
<evidence type="ECO:0000256" key="17">
    <source>
        <dbReference type="RuleBase" id="RU003750"/>
    </source>
</evidence>
<organism evidence="18">
    <name type="scientific">Anaerostipes caccae</name>
    <dbReference type="NCBI Taxonomy" id="105841"/>
    <lineage>
        <taxon>Bacteria</taxon>
        <taxon>Bacillati</taxon>
        <taxon>Bacillota</taxon>
        <taxon>Clostridia</taxon>
        <taxon>Lachnospirales</taxon>
        <taxon>Lachnospiraceae</taxon>
        <taxon>Anaerostipes</taxon>
    </lineage>
</organism>
<comment type="subcellular location">
    <subcellularLocation>
        <location evidence="2">Membrane</location>
        <topology evidence="2">Multi-pass membrane protein</topology>
    </subcellularLocation>
</comment>
<evidence type="ECO:0000256" key="14">
    <source>
        <dbReference type="ARBA" id="ARBA00023264"/>
    </source>
</evidence>
<keyword evidence="12" id="KW-0472">Membrane</keyword>
<dbReference type="PANTHER" id="PTHR14269">
    <property type="entry name" value="CDP-DIACYLGLYCEROL--GLYCEROL-3-PHOSPHATE 3-PHOSPHATIDYLTRANSFERASE-RELATED"/>
    <property type="match status" value="1"/>
</dbReference>
<protein>
    <recommendedName>
        <fullName evidence="6">CDP-diacylglycerol--glycerol-3-phosphate 3-phosphatidyltransferase</fullName>
        <ecNumber evidence="5">2.7.8.5</ecNumber>
    </recommendedName>
    <alternativeName>
        <fullName evidence="15">Phosphatidylglycerophosphate synthase</fullName>
    </alternativeName>
</protein>
<keyword evidence="10" id="KW-1133">Transmembrane helix</keyword>
<evidence type="ECO:0000256" key="15">
    <source>
        <dbReference type="ARBA" id="ARBA00033018"/>
    </source>
</evidence>
<dbReference type="PANTHER" id="PTHR14269:SF62">
    <property type="entry name" value="CDP-DIACYLGLYCEROL--GLYCEROL-3-PHOSPHATE 3-PHOSPHATIDYLTRANSFERASE 1, CHLOROPLASTIC"/>
    <property type="match status" value="1"/>
</dbReference>
<keyword evidence="11" id="KW-0443">Lipid metabolism</keyword>
<evidence type="ECO:0000256" key="11">
    <source>
        <dbReference type="ARBA" id="ARBA00023098"/>
    </source>
</evidence>
<dbReference type="InterPro" id="IPR050324">
    <property type="entry name" value="CDP-alcohol_PTase-I"/>
</dbReference>
<evidence type="ECO:0000256" key="12">
    <source>
        <dbReference type="ARBA" id="ARBA00023136"/>
    </source>
</evidence>
<keyword evidence="7" id="KW-0444">Lipid biosynthesis</keyword>
<gene>
    <name evidence="18" type="primary">pgsA_1</name>
    <name evidence="18" type="ORF">ACLFYP115_01290</name>
</gene>
<dbReference type="AlphaFoldDB" id="A0A6N2T5X0"/>
<evidence type="ECO:0000256" key="9">
    <source>
        <dbReference type="ARBA" id="ARBA00022692"/>
    </source>
</evidence>
<evidence type="ECO:0000313" key="18">
    <source>
        <dbReference type="EMBL" id="VYT01005.1"/>
    </source>
</evidence>
<dbReference type="InterPro" id="IPR004570">
    <property type="entry name" value="Phosphatidylglycerol_P_synth"/>
</dbReference>
<dbReference type="Pfam" id="PF01066">
    <property type="entry name" value="CDP-OH_P_transf"/>
    <property type="match status" value="1"/>
</dbReference>